<keyword evidence="6" id="KW-0325">Glycoprotein</keyword>
<evidence type="ECO:0000256" key="9">
    <source>
        <dbReference type="ARBA" id="ARBA00043670"/>
    </source>
</evidence>
<dbReference type="InterPro" id="IPR029033">
    <property type="entry name" value="His_PPase_superfam"/>
</dbReference>
<reference evidence="18" key="1">
    <citation type="journal article" date="2023" name="BMC Genomics">
        <title>Chromosome-level genome assemblies of Cutaneotrichosporon spp. (Trichosporonales, Basidiomycota) reveal imbalanced evolution between nucleotide sequences and chromosome synteny.</title>
        <authorList>
            <person name="Kobayashi Y."/>
            <person name="Kayamori A."/>
            <person name="Aoki K."/>
            <person name="Shiwa Y."/>
            <person name="Matsutani M."/>
            <person name="Fujita N."/>
            <person name="Sugita T."/>
            <person name="Iwasaki W."/>
            <person name="Tanaka N."/>
            <person name="Takashima M."/>
        </authorList>
    </citation>
    <scope>NUCLEOTIDE SEQUENCE</scope>
    <source>
        <strain evidence="18">HIS016</strain>
    </source>
</reference>
<evidence type="ECO:0000256" key="16">
    <source>
        <dbReference type="PIRSR" id="PIRSR000894-1"/>
    </source>
</evidence>
<evidence type="ECO:0000256" key="17">
    <source>
        <dbReference type="PIRSR" id="PIRSR000894-2"/>
    </source>
</evidence>
<feature type="active site" description="Proton donor" evidence="16">
    <location>
        <position position="329"/>
    </location>
</feature>
<dbReference type="PIRSF" id="PIRSF000894">
    <property type="entry name" value="Acid_phosphatase"/>
    <property type="match status" value="1"/>
</dbReference>
<accession>A0AAD3YCB0</accession>
<evidence type="ECO:0000256" key="2">
    <source>
        <dbReference type="ARBA" id="ARBA00011245"/>
    </source>
</evidence>
<dbReference type="Proteomes" id="UP001222932">
    <property type="component" value="Unassembled WGS sequence"/>
</dbReference>
<evidence type="ECO:0000256" key="15">
    <source>
        <dbReference type="ARBA" id="ARBA00044262"/>
    </source>
</evidence>
<comment type="subcellular location">
    <subcellularLocation>
        <location evidence="1">Secreted</location>
    </subcellularLocation>
</comment>
<evidence type="ECO:0000256" key="10">
    <source>
        <dbReference type="ARBA" id="ARBA00043675"/>
    </source>
</evidence>
<protein>
    <recommendedName>
        <fullName evidence="14">Phytase A</fullName>
    </recommendedName>
    <alternativeName>
        <fullName evidence="15">Histidine acid phosphatase phyA</fullName>
    </alternativeName>
    <alternativeName>
        <fullName evidence="8">Myo-inositol hexakisphosphate phosphohydrolase A</fullName>
    </alternativeName>
    <alternativeName>
        <fullName evidence="7">Myo-inositol-hexaphosphate 3-phosphohydrolase A</fullName>
    </alternativeName>
</protein>
<evidence type="ECO:0000256" key="1">
    <source>
        <dbReference type="ARBA" id="ARBA00004613"/>
    </source>
</evidence>
<comment type="catalytic activity">
    <reaction evidence="12">
        <text>1D-myo-inositol 1,2,4,5,6-pentakisphosphate + H2O = 1D-myo-inositol 1,2,5,6-tetrakisphosphate + phosphate</text>
        <dbReference type="Rhea" id="RHEA:77115"/>
        <dbReference type="ChEBI" id="CHEBI:15377"/>
        <dbReference type="ChEBI" id="CHEBI:43474"/>
        <dbReference type="ChEBI" id="CHEBI:57798"/>
        <dbReference type="ChEBI" id="CHEBI:195535"/>
    </reaction>
    <physiologicalReaction direction="left-to-right" evidence="12">
        <dbReference type="Rhea" id="RHEA:77116"/>
    </physiologicalReaction>
</comment>
<keyword evidence="19" id="KW-1185">Reference proteome</keyword>
<feature type="active site" description="Nucleophile" evidence="16">
    <location>
        <position position="81"/>
    </location>
</feature>
<dbReference type="InterPro" id="IPR000560">
    <property type="entry name" value="His_Pase_clade-2"/>
</dbReference>
<dbReference type="Gene3D" id="3.40.50.1240">
    <property type="entry name" value="Phosphoglycerate mutase-like"/>
    <property type="match status" value="1"/>
</dbReference>
<evidence type="ECO:0000256" key="12">
    <source>
        <dbReference type="ARBA" id="ARBA00043748"/>
    </source>
</evidence>
<dbReference type="PANTHER" id="PTHR20963">
    <property type="entry name" value="MULTIPLE INOSITOL POLYPHOSPHATE PHOSPHATASE-RELATED"/>
    <property type="match status" value="1"/>
</dbReference>
<evidence type="ECO:0000313" key="19">
    <source>
        <dbReference type="Proteomes" id="UP001222932"/>
    </source>
</evidence>
<evidence type="ECO:0000256" key="4">
    <source>
        <dbReference type="ARBA" id="ARBA00022801"/>
    </source>
</evidence>
<comment type="catalytic activity">
    <reaction evidence="13">
        <text>1D-myo-inositol hexakisphosphate + H2O = 1D-myo-inositol 1,2,4,5,6-pentakisphosphate + phosphate</text>
        <dbReference type="Rhea" id="RHEA:16989"/>
        <dbReference type="ChEBI" id="CHEBI:15377"/>
        <dbReference type="ChEBI" id="CHEBI:43474"/>
        <dbReference type="ChEBI" id="CHEBI:57798"/>
        <dbReference type="ChEBI" id="CHEBI:58130"/>
        <dbReference type="EC" id="3.1.3.8"/>
    </reaction>
    <physiologicalReaction direction="left-to-right" evidence="13">
        <dbReference type="Rhea" id="RHEA:16990"/>
    </physiologicalReaction>
</comment>
<evidence type="ECO:0000313" key="18">
    <source>
        <dbReference type="EMBL" id="GMK56767.1"/>
    </source>
</evidence>
<evidence type="ECO:0000256" key="14">
    <source>
        <dbReference type="ARBA" id="ARBA00044106"/>
    </source>
</evidence>
<comment type="subunit">
    <text evidence="2">Monomer.</text>
</comment>
<evidence type="ECO:0000256" key="5">
    <source>
        <dbReference type="ARBA" id="ARBA00023157"/>
    </source>
</evidence>
<dbReference type="PANTHER" id="PTHR20963:SF24">
    <property type="entry name" value="3-PHYTASE B"/>
    <property type="match status" value="1"/>
</dbReference>
<dbReference type="Pfam" id="PF00328">
    <property type="entry name" value="His_Phos_2"/>
    <property type="match status" value="1"/>
</dbReference>
<comment type="catalytic activity">
    <reaction evidence="9">
        <text>1D-myo-inositol 1,2,5,6-tetrakisphosphate + H2O = 1D-myo-inositol 1,2,6-trisphosphate + phosphate</text>
        <dbReference type="Rhea" id="RHEA:77119"/>
        <dbReference type="ChEBI" id="CHEBI:15377"/>
        <dbReference type="ChEBI" id="CHEBI:43474"/>
        <dbReference type="ChEBI" id="CHEBI:195535"/>
        <dbReference type="ChEBI" id="CHEBI:195537"/>
    </reaction>
    <physiologicalReaction direction="left-to-right" evidence="9">
        <dbReference type="Rhea" id="RHEA:77120"/>
    </physiologicalReaction>
</comment>
<feature type="disulfide bond" evidence="17">
    <location>
        <begin position="242"/>
        <end position="256"/>
    </location>
</feature>
<dbReference type="GO" id="GO:0003993">
    <property type="term" value="F:acid phosphatase activity"/>
    <property type="evidence" value="ECO:0007669"/>
    <property type="project" value="TreeGrafter"/>
</dbReference>
<dbReference type="InterPro" id="IPR033379">
    <property type="entry name" value="Acid_Pase_AS"/>
</dbReference>
<dbReference type="EMBL" id="BTCM01000003">
    <property type="protein sequence ID" value="GMK56767.1"/>
    <property type="molecule type" value="Genomic_DNA"/>
</dbReference>
<evidence type="ECO:0000256" key="11">
    <source>
        <dbReference type="ARBA" id="ARBA00043721"/>
    </source>
</evidence>
<organism evidence="18 19">
    <name type="scientific">Cutaneotrichosporon spelunceum</name>
    <dbReference type="NCBI Taxonomy" id="1672016"/>
    <lineage>
        <taxon>Eukaryota</taxon>
        <taxon>Fungi</taxon>
        <taxon>Dikarya</taxon>
        <taxon>Basidiomycota</taxon>
        <taxon>Agaricomycotina</taxon>
        <taxon>Tremellomycetes</taxon>
        <taxon>Trichosporonales</taxon>
        <taxon>Trichosporonaceae</taxon>
        <taxon>Cutaneotrichosporon</taxon>
    </lineage>
</organism>
<feature type="disulfide bond" evidence="17">
    <location>
        <begin position="196"/>
        <end position="423"/>
    </location>
</feature>
<evidence type="ECO:0000256" key="6">
    <source>
        <dbReference type="ARBA" id="ARBA00023180"/>
    </source>
</evidence>
<name>A0AAD3YCB0_9TREE</name>
<dbReference type="PROSITE" id="PS00778">
    <property type="entry name" value="HIS_ACID_PHOSPHAT_2"/>
    <property type="match status" value="1"/>
</dbReference>
<sequence length="440" mass="48210">MSERTPLLRRRRPAAYRVLVAALLLLFLLVAYRQRREHALARAEEQLWTRNLGTYAPLVPSRVPPLPRGCVVDQVSVLHRHTARYPTSGAAARMRPTLAKLAHATVPPSAAFLRTADLNMTGWAFGELTEPGREAARNSAHAFAYRLALFVRSAGSRRVLDTAHLFLSALGSGSSTISVTIPEGPTVNNTLCVHNCAAQTSAPAAPEIASVMHLLSPAARRLSGLLEIELTETDIPNIAGMCGYDTARVGKWSAWCSLLNATEWEAVGYVSEVARWYGFGGASAGWVNELVARLNDSLVVDGTCTNRTLDADPATFPLGKRLFLDFTHDNEMVAIQAALGISRHMPTSVSTVPHREWVLSSVVPFGARWRFERVVCGEERYVRMLVNDRVMPVERPECGGSLCQLGAFVASQRESRERDWSACVADRGNLGPRDNDAWVS</sequence>
<evidence type="ECO:0000256" key="3">
    <source>
        <dbReference type="ARBA" id="ARBA00022525"/>
    </source>
</evidence>
<keyword evidence="5 17" id="KW-1015">Disulfide bond</keyword>
<comment type="catalytic activity">
    <reaction evidence="11">
        <text>1D-myo-inositol 1,2,6-trisphosphate + H2O = 1D-myo-inositol 1,2-bisphosphate + phosphate</text>
        <dbReference type="Rhea" id="RHEA:77131"/>
        <dbReference type="ChEBI" id="CHEBI:15377"/>
        <dbReference type="ChEBI" id="CHEBI:43474"/>
        <dbReference type="ChEBI" id="CHEBI:195537"/>
        <dbReference type="ChEBI" id="CHEBI:195539"/>
    </reaction>
    <physiologicalReaction direction="left-to-right" evidence="11">
        <dbReference type="Rhea" id="RHEA:77132"/>
    </physiologicalReaction>
</comment>
<evidence type="ECO:0000256" key="13">
    <source>
        <dbReference type="ARBA" id="ARBA00043788"/>
    </source>
</evidence>
<keyword evidence="3" id="KW-0964">Secreted</keyword>
<comment type="catalytic activity">
    <reaction evidence="10">
        <text>1D-myo-inositol 1,2-bisphosphate + H2O = 1D-myo-inositol 2-phosphate + phosphate</text>
        <dbReference type="Rhea" id="RHEA:77135"/>
        <dbReference type="ChEBI" id="CHEBI:15377"/>
        <dbReference type="ChEBI" id="CHEBI:43474"/>
        <dbReference type="ChEBI" id="CHEBI:84142"/>
        <dbReference type="ChEBI" id="CHEBI:195539"/>
    </reaction>
    <physiologicalReaction direction="left-to-right" evidence="10">
        <dbReference type="Rhea" id="RHEA:77136"/>
    </physiologicalReaction>
</comment>
<reference evidence="18" key="2">
    <citation type="submission" date="2023-06" db="EMBL/GenBank/DDBJ databases">
        <authorList>
            <person name="Kobayashi Y."/>
            <person name="Kayamori A."/>
            <person name="Aoki K."/>
            <person name="Shiwa Y."/>
            <person name="Fujita N."/>
            <person name="Sugita T."/>
            <person name="Iwasaki W."/>
            <person name="Tanaka N."/>
            <person name="Takashima M."/>
        </authorList>
    </citation>
    <scope>NUCLEOTIDE SEQUENCE</scope>
    <source>
        <strain evidence="18">HIS016</strain>
    </source>
</reference>
<dbReference type="InterPro" id="IPR016274">
    <property type="entry name" value="Histidine_acid_Pase_euk"/>
</dbReference>
<comment type="caution">
    <text evidence="18">The sequence shown here is derived from an EMBL/GenBank/DDBJ whole genome shotgun (WGS) entry which is preliminary data.</text>
</comment>
<evidence type="ECO:0000256" key="7">
    <source>
        <dbReference type="ARBA" id="ARBA00041857"/>
    </source>
</evidence>
<proteinExistence type="predicted"/>
<dbReference type="GO" id="GO:0005576">
    <property type="term" value="C:extracellular region"/>
    <property type="evidence" value="ECO:0007669"/>
    <property type="project" value="UniProtKB-SubCell"/>
</dbReference>
<dbReference type="SUPFAM" id="SSF53254">
    <property type="entry name" value="Phosphoglycerate mutase-like"/>
    <property type="match status" value="1"/>
</dbReference>
<dbReference type="GO" id="GO:0016158">
    <property type="term" value="F:inositol hexakisphosphate 3-phosphatase activity"/>
    <property type="evidence" value="ECO:0007669"/>
    <property type="project" value="UniProtKB-EC"/>
</dbReference>
<dbReference type="CDD" id="cd07061">
    <property type="entry name" value="HP_HAP_like"/>
    <property type="match status" value="1"/>
</dbReference>
<evidence type="ECO:0000256" key="8">
    <source>
        <dbReference type="ARBA" id="ARBA00042300"/>
    </source>
</evidence>
<dbReference type="AlphaFoldDB" id="A0AAD3YCB0"/>
<gene>
    <name evidence="18" type="ORF">CspeluHIS016_0306070</name>
</gene>
<feature type="disulfide bond" evidence="17">
    <location>
        <begin position="70"/>
        <end position="376"/>
    </location>
</feature>
<keyword evidence="4" id="KW-0378">Hydrolase</keyword>